<reference evidence="1 2" key="2">
    <citation type="journal article" date="2022" name="Mol. Ecol. Resour.">
        <title>The genomes of chicory, endive, great burdock and yacon provide insights into Asteraceae paleo-polyploidization history and plant inulin production.</title>
        <authorList>
            <person name="Fan W."/>
            <person name="Wang S."/>
            <person name="Wang H."/>
            <person name="Wang A."/>
            <person name="Jiang F."/>
            <person name="Liu H."/>
            <person name="Zhao H."/>
            <person name="Xu D."/>
            <person name="Zhang Y."/>
        </authorList>
    </citation>
    <scope>NUCLEOTIDE SEQUENCE [LARGE SCALE GENOMIC DNA]</scope>
    <source>
        <strain evidence="2">cv. Niubang</strain>
    </source>
</reference>
<proteinExistence type="predicted"/>
<evidence type="ECO:0000313" key="2">
    <source>
        <dbReference type="Proteomes" id="UP001055879"/>
    </source>
</evidence>
<reference evidence="2" key="1">
    <citation type="journal article" date="2022" name="Mol. Ecol. Resour.">
        <title>The genomes of chicory, endive, great burdock and yacon provide insights into Asteraceae palaeo-polyploidization history and plant inulin production.</title>
        <authorList>
            <person name="Fan W."/>
            <person name="Wang S."/>
            <person name="Wang H."/>
            <person name="Wang A."/>
            <person name="Jiang F."/>
            <person name="Liu H."/>
            <person name="Zhao H."/>
            <person name="Xu D."/>
            <person name="Zhang Y."/>
        </authorList>
    </citation>
    <scope>NUCLEOTIDE SEQUENCE [LARGE SCALE GENOMIC DNA]</scope>
    <source>
        <strain evidence="2">cv. Niubang</strain>
    </source>
</reference>
<dbReference type="EMBL" id="CM042047">
    <property type="protein sequence ID" value="KAI3773162.1"/>
    <property type="molecule type" value="Genomic_DNA"/>
</dbReference>
<protein>
    <submittedName>
        <fullName evidence="1">Uncharacterized protein</fullName>
    </submittedName>
</protein>
<gene>
    <name evidence="1" type="ORF">L6452_04365</name>
</gene>
<comment type="caution">
    <text evidence="1">The sequence shown here is derived from an EMBL/GenBank/DDBJ whole genome shotgun (WGS) entry which is preliminary data.</text>
</comment>
<evidence type="ECO:0000313" key="1">
    <source>
        <dbReference type="EMBL" id="KAI3773162.1"/>
    </source>
</evidence>
<organism evidence="1 2">
    <name type="scientific">Arctium lappa</name>
    <name type="common">Greater burdock</name>
    <name type="synonym">Lappa major</name>
    <dbReference type="NCBI Taxonomy" id="4217"/>
    <lineage>
        <taxon>Eukaryota</taxon>
        <taxon>Viridiplantae</taxon>
        <taxon>Streptophyta</taxon>
        <taxon>Embryophyta</taxon>
        <taxon>Tracheophyta</taxon>
        <taxon>Spermatophyta</taxon>
        <taxon>Magnoliopsida</taxon>
        <taxon>eudicotyledons</taxon>
        <taxon>Gunneridae</taxon>
        <taxon>Pentapetalae</taxon>
        <taxon>asterids</taxon>
        <taxon>campanulids</taxon>
        <taxon>Asterales</taxon>
        <taxon>Asteraceae</taxon>
        <taxon>Carduoideae</taxon>
        <taxon>Cardueae</taxon>
        <taxon>Arctiinae</taxon>
        <taxon>Arctium</taxon>
    </lineage>
</organism>
<dbReference type="Proteomes" id="UP001055879">
    <property type="component" value="Linkage Group LG01"/>
</dbReference>
<accession>A0ACB9FPR2</accession>
<sequence length="178" mass="19814">MSSTAAILPFFLLLLLLTSATTTTPTVYQVLEEYDFPKGLLPTGVTNYTLNKSTGEFEVNLSETCSFTVQSYELKYKSTISGVIRKDKLTKLKGVSVKLLFFWVDIVEVYRDSDELEFSVGILSADFQIDGFDESPECGCGFDCNGLGIEFEGEKKKKKKKKKKGVKCGDQVDGLFAY</sequence>
<keyword evidence="2" id="KW-1185">Reference proteome</keyword>
<name>A0ACB9FPR2_ARCLA</name>